<keyword evidence="2" id="KW-0378">Hydrolase</keyword>
<evidence type="ECO:0000256" key="1">
    <source>
        <dbReference type="SAM" id="MobiDB-lite"/>
    </source>
</evidence>
<dbReference type="Proteomes" id="UP000244989">
    <property type="component" value="Unassembled WGS sequence"/>
</dbReference>
<accession>A0A2U1T5U1</accession>
<dbReference type="EMBL" id="QEEZ01000015">
    <property type="protein sequence ID" value="PWC01258.1"/>
    <property type="molecule type" value="Genomic_DNA"/>
</dbReference>
<dbReference type="SUPFAM" id="SSF53474">
    <property type="entry name" value="alpha/beta-Hydrolases"/>
    <property type="match status" value="1"/>
</dbReference>
<dbReference type="Gene3D" id="3.40.50.1820">
    <property type="entry name" value="alpha/beta hydrolase"/>
    <property type="match status" value="1"/>
</dbReference>
<feature type="region of interest" description="Disordered" evidence="1">
    <location>
        <begin position="1"/>
        <end position="24"/>
    </location>
</feature>
<protein>
    <submittedName>
        <fullName evidence="2">Alpha/beta hydrolase</fullName>
    </submittedName>
</protein>
<dbReference type="OrthoDB" id="4418429at2"/>
<comment type="caution">
    <text evidence="2">The sequence shown here is derived from an EMBL/GenBank/DDBJ whole genome shotgun (WGS) entry which is preliminary data.</text>
</comment>
<gene>
    <name evidence="2" type="ORF">DF222_08160</name>
</gene>
<dbReference type="InterPro" id="IPR029058">
    <property type="entry name" value="AB_hydrolase_fold"/>
</dbReference>
<dbReference type="AlphaFoldDB" id="A0A2U1T5U1"/>
<dbReference type="KEGG" id="cyz:C3B44_00500"/>
<evidence type="ECO:0000313" key="2">
    <source>
        <dbReference type="EMBL" id="PWC01258.1"/>
    </source>
</evidence>
<keyword evidence="3" id="KW-1185">Reference proteome</keyword>
<dbReference type="GO" id="GO:0016787">
    <property type="term" value="F:hydrolase activity"/>
    <property type="evidence" value="ECO:0007669"/>
    <property type="project" value="UniProtKB-KW"/>
</dbReference>
<sequence>MTPPPKLEPGSPDDDYPLNEMGADSFHVGGVRRTLPPEKQLEQLLSYMEAHYELPDFAPPWKGGSGDPGPADRYVGKLPDRITHAAMLMLGSAVDHAMPGVAYGRGVDTEEVPELNGLIMRPPNPSGKWVISLHSGGWWRGAGEALEFQWRPEVAAAAALSNTTILDLDHPLAPAASLAEIDATVARALDWARSQGAKHVTAWGYSSGGALAAMQAARADALVLTFPDLASVDNLPADIRGEISVPEPDTWPKTLVQIATQDEIAARPEGIDDHSVSEYLSTHRISTPEVARERIRDVAEFLREL</sequence>
<name>A0A2U1T5U1_9CORY</name>
<organism evidence="2 3">
    <name type="scientific">Corynebacterium yudongzhengii</name>
    <dbReference type="NCBI Taxonomy" id="2080740"/>
    <lineage>
        <taxon>Bacteria</taxon>
        <taxon>Bacillati</taxon>
        <taxon>Actinomycetota</taxon>
        <taxon>Actinomycetes</taxon>
        <taxon>Mycobacteriales</taxon>
        <taxon>Corynebacteriaceae</taxon>
        <taxon>Corynebacterium</taxon>
    </lineage>
</organism>
<evidence type="ECO:0000313" key="3">
    <source>
        <dbReference type="Proteomes" id="UP000244989"/>
    </source>
</evidence>
<reference evidence="3" key="1">
    <citation type="submission" date="2018-04" db="EMBL/GenBank/DDBJ databases">
        <authorList>
            <person name="Liu S."/>
            <person name="Wang Z."/>
            <person name="Li J."/>
        </authorList>
    </citation>
    <scope>NUCLEOTIDE SEQUENCE [LARGE SCALE GENOMIC DNA]</scope>
    <source>
        <strain evidence="3">2189</strain>
    </source>
</reference>
<proteinExistence type="predicted"/>